<organism evidence="2 4">
    <name type="scientific">Sulfodiicoccus acidiphilus</name>
    <dbReference type="NCBI Taxonomy" id="1670455"/>
    <lineage>
        <taxon>Archaea</taxon>
        <taxon>Thermoproteota</taxon>
        <taxon>Thermoprotei</taxon>
        <taxon>Sulfolobales</taxon>
        <taxon>Sulfolobaceae</taxon>
        <taxon>Sulfodiicoccus</taxon>
    </lineage>
</organism>
<dbReference type="AlphaFoldDB" id="A0A348B5S8"/>
<feature type="transmembrane region" description="Helical" evidence="1">
    <location>
        <begin position="131"/>
        <end position="146"/>
    </location>
</feature>
<evidence type="ECO:0000313" key="4">
    <source>
        <dbReference type="Proteomes" id="UP000276741"/>
    </source>
</evidence>
<sequence>MRREDGYYIAFVVAVYVLLLHSFVTAGPYQVVDTEPPPTSPTPPTFWTYSGYGGGVVVGLLNYLIYYLTFIGGYLAFVKFSTVAPCVVGTLGLYFVMRTRGVRGWPLYVLPLLFGFNPYASYIIREGDGPGVLMGMSFLPLVYHFGDRLASRGNLRDFLMLTSTLAIAQFFFYQSFVFSAFVLLPPLLKSRSVKFLGSALTSLGLAFLSELSAELSAYLFAYPAAVPSVVLSAKVRAFSLDVVLLPLFALLLSSLYFLSRRWRRTPEFLYLEVALAFLIGFWLVASRGGVYPPLIGAIVALFTGFSSKVGELAFVLLALALSYVKARPLTAFVFAVLVLGSVTGVAALATFPMSQYEVSHSLYDVAHYLDGRTSGYVGVYYTDWFTSLSNNVQISKELAMANLVPMGVRVTQGGLSAEELGSYGVQYLVTTGEVNEPGLTLQYAAPPYYVYLNRDFRSIAFSASGDPLNITLSPYSIVVWGNSSRAFVLVRYSPFWNGTLPNGTTPLVPTIIGQGTFTVIPMKHGRGVTTFTAAPLMESSLWVDLAVNLGLAVFLAASLRRPLTRSVSAGGANGRTRREKERR</sequence>
<feature type="transmembrane region" description="Helical" evidence="1">
    <location>
        <begin position="7"/>
        <end position="26"/>
    </location>
</feature>
<reference evidence="2" key="3">
    <citation type="journal article" date="2019" name="BMC Res. Notes">
        <title>Complete genome sequence of the Sulfodiicoccus acidiphilus strain HS-1T, the first crenarchaeon that lacks polB3, isolated from an acidic hot spring in Ohwaku-dani, Hakone, Japan.</title>
        <authorList>
            <person name="Sakai H.D."/>
            <person name="Kurosawa N."/>
        </authorList>
    </citation>
    <scope>NUCLEOTIDE SEQUENCE</scope>
    <source>
        <strain evidence="2">HS-1</strain>
    </source>
</reference>
<feature type="transmembrane region" description="Helical" evidence="1">
    <location>
        <begin position="166"/>
        <end position="188"/>
    </location>
</feature>
<feature type="transmembrane region" description="Helical" evidence="1">
    <location>
        <begin position="107"/>
        <end position="124"/>
    </location>
</feature>
<name>A0A348B5S8_9CREN</name>
<dbReference type="Proteomes" id="UP000276741">
    <property type="component" value="Chromosome"/>
</dbReference>
<keyword evidence="1" id="KW-0812">Transmembrane</keyword>
<feature type="transmembrane region" description="Helical" evidence="1">
    <location>
        <begin position="74"/>
        <end position="95"/>
    </location>
</feature>
<gene>
    <name evidence="3" type="ORF">GCM10007116_07810</name>
    <name evidence="2" type="ORF">HS1genome_1919</name>
</gene>
<protein>
    <submittedName>
        <fullName evidence="2">Uncharacterized protein</fullName>
    </submittedName>
</protein>
<keyword evidence="1" id="KW-1133">Transmembrane helix</keyword>
<feature type="transmembrane region" description="Helical" evidence="1">
    <location>
        <begin position="331"/>
        <end position="351"/>
    </location>
</feature>
<dbReference type="EMBL" id="BMQS01000006">
    <property type="protein sequence ID" value="GGT92501.1"/>
    <property type="molecule type" value="Genomic_DNA"/>
</dbReference>
<dbReference type="OrthoDB" id="42055at2157"/>
<keyword evidence="4" id="KW-1185">Reference proteome</keyword>
<feature type="transmembrane region" description="Helical" evidence="1">
    <location>
        <begin position="294"/>
        <end position="319"/>
    </location>
</feature>
<reference evidence="4" key="2">
    <citation type="submission" date="2018-04" db="EMBL/GenBank/DDBJ databases">
        <title>Complete genome sequence of Sulfodiicoccus acidiphilus strain HS-1.</title>
        <authorList>
            <person name="Sakai H.D."/>
            <person name="Kurosawa N."/>
        </authorList>
    </citation>
    <scope>NUCLEOTIDE SEQUENCE [LARGE SCALE GENOMIC DNA]</scope>
    <source>
        <strain evidence="4">HS-1</strain>
    </source>
</reference>
<dbReference type="EMBL" id="AP018553">
    <property type="protein sequence ID" value="BBD73530.1"/>
    <property type="molecule type" value="Genomic_DNA"/>
</dbReference>
<accession>A0A348B5S8</accession>
<dbReference type="KEGG" id="sacd:HS1genome_1919"/>
<feature type="transmembrane region" description="Helical" evidence="1">
    <location>
        <begin position="200"/>
        <end position="225"/>
    </location>
</feature>
<keyword evidence="1" id="KW-0472">Membrane</keyword>
<feature type="transmembrane region" description="Helical" evidence="1">
    <location>
        <begin position="237"/>
        <end position="257"/>
    </location>
</feature>
<dbReference type="RefSeq" id="WP_126450769.1">
    <property type="nucleotide sequence ID" value="NZ_AP018553.1"/>
</dbReference>
<reference evidence="3" key="1">
    <citation type="journal article" date="2014" name="Int. J. Syst. Evol. Microbiol.">
        <title>Complete genome sequence of Corynebacterium casei LMG S-19264T (=DSM 44701T), isolated from a smear-ripened cheese.</title>
        <authorList>
            <consortium name="US DOE Joint Genome Institute (JGI-PGF)"/>
            <person name="Walter F."/>
            <person name="Albersmeier A."/>
            <person name="Kalinowski J."/>
            <person name="Ruckert C."/>
        </authorList>
    </citation>
    <scope>NUCLEOTIDE SEQUENCE</scope>
    <source>
        <strain evidence="3">JCM 31740</strain>
    </source>
</reference>
<feature type="transmembrane region" description="Helical" evidence="1">
    <location>
        <begin position="269"/>
        <end position="288"/>
    </location>
</feature>
<evidence type="ECO:0000256" key="1">
    <source>
        <dbReference type="SAM" id="Phobius"/>
    </source>
</evidence>
<dbReference type="Proteomes" id="UP000616143">
    <property type="component" value="Unassembled WGS sequence"/>
</dbReference>
<dbReference type="GeneID" id="38667387"/>
<proteinExistence type="predicted"/>
<evidence type="ECO:0000313" key="2">
    <source>
        <dbReference type="EMBL" id="BBD73530.1"/>
    </source>
</evidence>
<feature type="transmembrane region" description="Helical" evidence="1">
    <location>
        <begin position="46"/>
        <end position="67"/>
    </location>
</feature>
<reference evidence="3" key="4">
    <citation type="submission" date="2020-09" db="EMBL/GenBank/DDBJ databases">
        <authorList>
            <person name="Sun Q."/>
            <person name="Ohkuma M."/>
        </authorList>
    </citation>
    <scope>NUCLEOTIDE SEQUENCE</scope>
    <source>
        <strain evidence="3">JCM 31740</strain>
    </source>
</reference>
<evidence type="ECO:0000313" key="3">
    <source>
        <dbReference type="EMBL" id="GGT92501.1"/>
    </source>
</evidence>